<evidence type="ECO:0000256" key="1">
    <source>
        <dbReference type="ARBA" id="ARBA00004123"/>
    </source>
</evidence>
<dbReference type="PANTHER" id="PTHR21242:SF0">
    <property type="entry name" value="TRANSCRIPTION INITIATION FACTOR TFIID SUBUNIT 10"/>
    <property type="match status" value="1"/>
</dbReference>
<dbReference type="Pfam" id="PF03540">
    <property type="entry name" value="TAF10"/>
    <property type="match status" value="1"/>
</dbReference>
<gene>
    <name evidence="7" type="ORF">L203_105349</name>
</gene>
<comment type="similarity">
    <text evidence="5">Belongs to the TAF10 family.</text>
</comment>
<keyword evidence="4" id="KW-0539">Nucleus</keyword>
<sequence length="212" mass="23168">MSFPLQAPTTSSQASQFHSPSPAATSTSINGAPVPIPVAAQPSASTPITIPERISADVAFEPNTNPNPKPEAGKVQPIEKKAESILEEQFWAARREEEIARRDRSLVELLAMLDGYKPLIPEEITEYFLQRSGFDCNDPRLKKLLSLVAQKFLSDLSKDAFHFSKLRVNGASQGRGRPAAGVDRNKIVLTMDDLSLALGEHGVNVKAPDYYL</sequence>
<dbReference type="AlphaFoldDB" id="A0AAJ8JXH1"/>
<organism evidence="7 8">
    <name type="scientific">Cryptococcus depauperatus CBS 7841</name>
    <dbReference type="NCBI Taxonomy" id="1295531"/>
    <lineage>
        <taxon>Eukaryota</taxon>
        <taxon>Fungi</taxon>
        <taxon>Dikarya</taxon>
        <taxon>Basidiomycota</taxon>
        <taxon>Agaricomycotina</taxon>
        <taxon>Tremellomycetes</taxon>
        <taxon>Tremellales</taxon>
        <taxon>Cryptococcaceae</taxon>
        <taxon>Cryptococcus</taxon>
    </lineage>
</organism>
<keyword evidence="2" id="KW-0805">Transcription regulation</keyword>
<comment type="subcellular location">
    <subcellularLocation>
        <location evidence="1">Nucleus</location>
    </subcellularLocation>
</comment>
<dbReference type="EMBL" id="CP143790">
    <property type="protein sequence ID" value="WVN90114.1"/>
    <property type="molecule type" value="Genomic_DNA"/>
</dbReference>
<reference evidence="7" key="3">
    <citation type="submission" date="2024-01" db="EMBL/GenBank/DDBJ databases">
        <authorList>
            <person name="Coelho M.A."/>
            <person name="David-Palma M."/>
            <person name="Shea T."/>
            <person name="Sun S."/>
            <person name="Cuomo C.A."/>
            <person name="Heitman J."/>
        </authorList>
    </citation>
    <scope>NUCLEOTIDE SEQUENCE</scope>
    <source>
        <strain evidence="7">CBS 7841</strain>
    </source>
</reference>
<keyword evidence="3" id="KW-0804">Transcription</keyword>
<name>A0AAJ8JXH1_9TREE</name>
<protein>
    <recommendedName>
        <fullName evidence="9">Transcription initiation factor TFIID subunit 10</fullName>
    </recommendedName>
</protein>
<evidence type="ECO:0000256" key="3">
    <source>
        <dbReference type="ARBA" id="ARBA00023163"/>
    </source>
</evidence>
<dbReference type="GO" id="GO:0006367">
    <property type="term" value="P:transcription initiation at RNA polymerase II promoter"/>
    <property type="evidence" value="ECO:0007669"/>
    <property type="project" value="TreeGrafter"/>
</dbReference>
<dbReference type="CDD" id="cd07982">
    <property type="entry name" value="HFD_TAF10"/>
    <property type="match status" value="1"/>
</dbReference>
<evidence type="ECO:0000256" key="2">
    <source>
        <dbReference type="ARBA" id="ARBA00023015"/>
    </source>
</evidence>
<dbReference type="Proteomes" id="UP000094043">
    <property type="component" value="Chromosome 7"/>
</dbReference>
<proteinExistence type="inferred from homology"/>
<dbReference type="RefSeq" id="XP_066070814.1">
    <property type="nucleotide sequence ID" value="XM_066214717.1"/>
</dbReference>
<evidence type="ECO:0008006" key="9">
    <source>
        <dbReference type="Google" id="ProtNLM"/>
    </source>
</evidence>
<dbReference type="GO" id="GO:0016251">
    <property type="term" value="F:RNA polymerase II general transcription initiation factor activity"/>
    <property type="evidence" value="ECO:0007669"/>
    <property type="project" value="TreeGrafter"/>
</dbReference>
<dbReference type="PANTHER" id="PTHR21242">
    <property type="entry name" value="TRANSCRIPTION INITIATION FACTOR TFIID SUBUNIT 10"/>
    <property type="match status" value="1"/>
</dbReference>
<evidence type="ECO:0000313" key="7">
    <source>
        <dbReference type="EMBL" id="WVN90114.1"/>
    </source>
</evidence>
<evidence type="ECO:0000256" key="6">
    <source>
        <dbReference type="SAM" id="MobiDB-lite"/>
    </source>
</evidence>
<dbReference type="GeneID" id="91089558"/>
<dbReference type="GO" id="GO:0000124">
    <property type="term" value="C:SAGA complex"/>
    <property type="evidence" value="ECO:0007669"/>
    <property type="project" value="TreeGrafter"/>
</dbReference>
<dbReference type="InterPro" id="IPR003923">
    <property type="entry name" value="TAF10"/>
</dbReference>
<feature type="compositionally biased region" description="Polar residues" evidence="6">
    <location>
        <begin position="7"/>
        <end position="30"/>
    </location>
</feature>
<keyword evidence="8" id="KW-1185">Reference proteome</keyword>
<evidence type="ECO:0000256" key="5">
    <source>
        <dbReference type="ARBA" id="ARBA00025730"/>
    </source>
</evidence>
<dbReference type="PRINTS" id="PR01443">
    <property type="entry name" value="TFIID30KDSUB"/>
</dbReference>
<feature type="region of interest" description="Disordered" evidence="6">
    <location>
        <begin position="1"/>
        <end position="48"/>
    </location>
</feature>
<evidence type="ECO:0000256" key="4">
    <source>
        <dbReference type="ARBA" id="ARBA00023242"/>
    </source>
</evidence>
<dbReference type="GO" id="GO:0005669">
    <property type="term" value="C:transcription factor TFIID complex"/>
    <property type="evidence" value="ECO:0007669"/>
    <property type="project" value="TreeGrafter"/>
</dbReference>
<dbReference type="KEGG" id="cdep:91089558"/>
<reference evidence="7" key="2">
    <citation type="journal article" date="2022" name="Elife">
        <title>Obligate sexual reproduction of a homothallic fungus closely related to the Cryptococcus pathogenic species complex.</title>
        <authorList>
            <person name="Passer A.R."/>
            <person name="Clancey S.A."/>
            <person name="Shea T."/>
            <person name="David-Palma M."/>
            <person name="Averette A.F."/>
            <person name="Boekhout T."/>
            <person name="Porcel B.M."/>
            <person name="Nowrousian M."/>
            <person name="Cuomo C.A."/>
            <person name="Sun S."/>
            <person name="Heitman J."/>
            <person name="Coelho M.A."/>
        </authorList>
    </citation>
    <scope>NUCLEOTIDE SEQUENCE</scope>
    <source>
        <strain evidence="7">CBS 7841</strain>
    </source>
</reference>
<reference evidence="7" key="1">
    <citation type="submission" date="2016-06" db="EMBL/GenBank/DDBJ databases">
        <authorList>
            <person name="Cuomo C."/>
            <person name="Litvintseva A."/>
            <person name="Heitman J."/>
            <person name="Chen Y."/>
            <person name="Sun S."/>
            <person name="Springer D."/>
            <person name="Dromer F."/>
            <person name="Young S."/>
            <person name="Zeng Q."/>
            <person name="Chapman S."/>
            <person name="Gujja S."/>
            <person name="Saif S."/>
            <person name="Birren B."/>
        </authorList>
    </citation>
    <scope>NUCLEOTIDE SEQUENCE</scope>
    <source>
        <strain evidence="7">CBS 7841</strain>
    </source>
</reference>
<evidence type="ECO:0000313" key="8">
    <source>
        <dbReference type="Proteomes" id="UP000094043"/>
    </source>
</evidence>
<dbReference type="GO" id="GO:1990841">
    <property type="term" value="F:promoter-specific chromatin binding"/>
    <property type="evidence" value="ECO:0007669"/>
    <property type="project" value="TreeGrafter"/>
</dbReference>
<accession>A0AAJ8JXH1</accession>